<gene>
    <name evidence="4" type="ORF">AM231_15300</name>
</gene>
<dbReference type="RefSeq" id="WP_053492185.1">
    <property type="nucleotide sequence ID" value="NZ_LIUT01000001.1"/>
</dbReference>
<evidence type="ECO:0000256" key="2">
    <source>
        <dbReference type="ARBA" id="ARBA00023315"/>
    </source>
</evidence>
<organism evidence="4 5">
    <name type="scientific">Paenibacillus solani</name>
    <dbReference type="NCBI Taxonomy" id="1705565"/>
    <lineage>
        <taxon>Bacteria</taxon>
        <taxon>Bacillati</taxon>
        <taxon>Bacillota</taxon>
        <taxon>Bacilli</taxon>
        <taxon>Bacillales</taxon>
        <taxon>Paenibacillaceae</taxon>
        <taxon>Paenibacillus</taxon>
    </lineage>
</organism>
<dbReference type="InterPro" id="IPR000182">
    <property type="entry name" value="GNAT_dom"/>
</dbReference>
<dbReference type="PANTHER" id="PTHR43420">
    <property type="entry name" value="ACETYLTRANSFERASE"/>
    <property type="match status" value="1"/>
</dbReference>
<sequence length="167" mass="18975">MITRILHESDVQQYQDLRLSALLTNPEAFGSTYERESRFRLDLVIDRIRPSKDKFVLGALDEHGSLGGIVAFVRESGMKTTHKANVFGMYVSKEKRGQGIGKLLLLELIKMARDIDGLEQINLSVVSNNESAKKLYQAVGFETYGLERNALKFNGQYYDENLMVLRL</sequence>
<protein>
    <submittedName>
        <fullName evidence="4">Acetyltransferase</fullName>
    </submittedName>
</protein>
<dbReference type="Pfam" id="PF13420">
    <property type="entry name" value="Acetyltransf_4"/>
    <property type="match status" value="1"/>
</dbReference>
<comment type="caution">
    <text evidence="4">The sequence shown here is derived from an EMBL/GenBank/DDBJ whole genome shotgun (WGS) entry which is preliminary data.</text>
</comment>
<evidence type="ECO:0000313" key="5">
    <source>
        <dbReference type="Proteomes" id="UP000036932"/>
    </source>
</evidence>
<name>A0A0M1P8M5_9BACL</name>
<proteinExistence type="predicted"/>
<dbReference type="CDD" id="cd04301">
    <property type="entry name" value="NAT_SF"/>
    <property type="match status" value="1"/>
</dbReference>
<evidence type="ECO:0000256" key="1">
    <source>
        <dbReference type="ARBA" id="ARBA00022679"/>
    </source>
</evidence>
<keyword evidence="1 4" id="KW-0808">Transferase</keyword>
<keyword evidence="5" id="KW-1185">Reference proteome</keyword>
<dbReference type="InterPro" id="IPR016181">
    <property type="entry name" value="Acyl_CoA_acyltransferase"/>
</dbReference>
<reference evidence="5" key="1">
    <citation type="submission" date="2015-08" db="EMBL/GenBank/DDBJ databases">
        <title>Genome sequencing project for genomic taxonomy and phylogenomics of Bacillus-like bacteria.</title>
        <authorList>
            <person name="Liu B."/>
            <person name="Wang J."/>
            <person name="Zhu Y."/>
            <person name="Liu G."/>
            <person name="Chen Q."/>
            <person name="Chen Z."/>
            <person name="Lan J."/>
            <person name="Che J."/>
            <person name="Ge C."/>
            <person name="Shi H."/>
            <person name="Pan Z."/>
            <person name="Liu X."/>
        </authorList>
    </citation>
    <scope>NUCLEOTIDE SEQUENCE [LARGE SCALE GENOMIC DNA]</scope>
    <source>
        <strain evidence="5">FJAT-22460</strain>
    </source>
</reference>
<keyword evidence="2" id="KW-0012">Acyltransferase</keyword>
<dbReference type="Gene3D" id="3.40.630.30">
    <property type="match status" value="1"/>
</dbReference>
<dbReference type="EMBL" id="LIUT01000001">
    <property type="protein sequence ID" value="KOR90354.1"/>
    <property type="molecule type" value="Genomic_DNA"/>
</dbReference>
<evidence type="ECO:0000259" key="3">
    <source>
        <dbReference type="PROSITE" id="PS51186"/>
    </source>
</evidence>
<accession>A0A0M1P8M5</accession>
<dbReference type="PANTHER" id="PTHR43420:SF47">
    <property type="entry name" value="N-ACETYLTRANSFERASE DOMAIN-CONTAINING PROTEIN"/>
    <property type="match status" value="1"/>
</dbReference>
<dbReference type="SUPFAM" id="SSF55729">
    <property type="entry name" value="Acyl-CoA N-acyltransferases (Nat)"/>
    <property type="match status" value="1"/>
</dbReference>
<dbReference type="OrthoDB" id="9799092at2"/>
<evidence type="ECO:0000313" key="4">
    <source>
        <dbReference type="EMBL" id="KOR90354.1"/>
    </source>
</evidence>
<dbReference type="Proteomes" id="UP000036932">
    <property type="component" value="Unassembled WGS sequence"/>
</dbReference>
<feature type="domain" description="N-acetyltransferase" evidence="3">
    <location>
        <begin position="1"/>
        <end position="167"/>
    </location>
</feature>
<dbReference type="InterPro" id="IPR050680">
    <property type="entry name" value="YpeA/RimI_acetyltransf"/>
</dbReference>
<dbReference type="PROSITE" id="PS51186">
    <property type="entry name" value="GNAT"/>
    <property type="match status" value="1"/>
</dbReference>
<dbReference type="AlphaFoldDB" id="A0A0M1P8M5"/>
<dbReference type="GO" id="GO:0016747">
    <property type="term" value="F:acyltransferase activity, transferring groups other than amino-acyl groups"/>
    <property type="evidence" value="ECO:0007669"/>
    <property type="project" value="InterPro"/>
</dbReference>
<dbReference type="PATRIC" id="fig|1705565.3.peg.5124"/>